<evidence type="ECO:0000313" key="2">
    <source>
        <dbReference type="EMBL" id="VAI19341.1"/>
    </source>
</evidence>
<dbReference type="AlphaFoldDB" id="A0A9R0WQR1"/>
<protein>
    <submittedName>
        <fullName evidence="2">Uncharacterized protein</fullName>
    </submittedName>
</protein>
<evidence type="ECO:0000313" key="3">
    <source>
        <dbReference type="Proteomes" id="UP000324705"/>
    </source>
</evidence>
<evidence type="ECO:0000256" key="1">
    <source>
        <dbReference type="SAM" id="MobiDB-lite"/>
    </source>
</evidence>
<name>A0A9R0WQR1_TRITD</name>
<dbReference type="Proteomes" id="UP000324705">
    <property type="component" value="Chromosome 5A"/>
</dbReference>
<keyword evidence="3" id="KW-1185">Reference proteome</keyword>
<feature type="compositionally biased region" description="Acidic residues" evidence="1">
    <location>
        <begin position="24"/>
        <end position="42"/>
    </location>
</feature>
<gene>
    <name evidence="2" type="ORF">TRITD_5Av1G165000</name>
</gene>
<dbReference type="Gramene" id="TRITD5Av1G165000.1">
    <property type="protein sequence ID" value="TRITD5Av1G165000.1"/>
    <property type="gene ID" value="TRITD5Av1G165000"/>
</dbReference>
<organism evidence="2 3">
    <name type="scientific">Triticum turgidum subsp. durum</name>
    <name type="common">Durum wheat</name>
    <name type="synonym">Triticum durum</name>
    <dbReference type="NCBI Taxonomy" id="4567"/>
    <lineage>
        <taxon>Eukaryota</taxon>
        <taxon>Viridiplantae</taxon>
        <taxon>Streptophyta</taxon>
        <taxon>Embryophyta</taxon>
        <taxon>Tracheophyta</taxon>
        <taxon>Spermatophyta</taxon>
        <taxon>Magnoliopsida</taxon>
        <taxon>Liliopsida</taxon>
        <taxon>Poales</taxon>
        <taxon>Poaceae</taxon>
        <taxon>BOP clade</taxon>
        <taxon>Pooideae</taxon>
        <taxon>Triticodae</taxon>
        <taxon>Triticeae</taxon>
        <taxon>Triticinae</taxon>
        <taxon>Triticum</taxon>
    </lineage>
</organism>
<dbReference type="OMA" id="MCTFAFA"/>
<reference evidence="2 3" key="1">
    <citation type="submission" date="2017-09" db="EMBL/GenBank/DDBJ databases">
        <authorList>
            <consortium name="International Durum Wheat Genome Sequencing Consortium (IDWGSC)"/>
            <person name="Milanesi L."/>
        </authorList>
    </citation>
    <scope>NUCLEOTIDE SEQUENCE [LARGE SCALE GENOMIC DNA]</scope>
    <source>
        <strain evidence="3">cv. Svevo</strain>
    </source>
</reference>
<proteinExistence type="predicted"/>
<dbReference type="EMBL" id="LT934119">
    <property type="protein sequence ID" value="VAI19341.1"/>
    <property type="molecule type" value="Genomic_DNA"/>
</dbReference>
<feature type="region of interest" description="Disordered" evidence="1">
    <location>
        <begin position="15"/>
        <end position="42"/>
    </location>
</feature>
<accession>A0A9R0WQR1</accession>
<sequence>MGTVISRLRVRASARMKARTSSPEYEEEGFDDDEEVEDVEPELDPAEYEDDEAYARVLQDAEEREVSAQLMGPRWDSAIVYGFFPSSIHVSRGLLMCTFAFAFAL</sequence>